<dbReference type="KEGG" id="stp:Strop_2755"/>
<gene>
    <name evidence="5" type="ordered locus">Strop_2755</name>
</gene>
<dbReference type="InterPro" id="IPR011991">
    <property type="entry name" value="ArsR-like_HTH"/>
</dbReference>
<evidence type="ECO:0000256" key="2">
    <source>
        <dbReference type="ARBA" id="ARBA00023125"/>
    </source>
</evidence>
<feature type="domain" description="HTH arsR-type" evidence="4">
    <location>
        <begin position="45"/>
        <end position="114"/>
    </location>
</feature>
<evidence type="ECO:0000259" key="4">
    <source>
        <dbReference type="SMART" id="SM00418"/>
    </source>
</evidence>
<evidence type="ECO:0000313" key="5">
    <source>
        <dbReference type="EMBL" id="ABP55197.1"/>
    </source>
</evidence>
<name>A4X8J7_SALTO</name>
<dbReference type="InterPro" id="IPR036390">
    <property type="entry name" value="WH_DNA-bd_sf"/>
</dbReference>
<dbReference type="InterPro" id="IPR051081">
    <property type="entry name" value="HTH_MetalResp_TranReg"/>
</dbReference>
<organism evidence="5 6">
    <name type="scientific">Salinispora tropica (strain ATCC BAA-916 / DSM 44818 / JCM 13857 / NBRC 105044 / CNB-440)</name>
    <dbReference type="NCBI Taxonomy" id="369723"/>
    <lineage>
        <taxon>Bacteria</taxon>
        <taxon>Bacillati</taxon>
        <taxon>Actinomycetota</taxon>
        <taxon>Actinomycetes</taxon>
        <taxon>Micromonosporales</taxon>
        <taxon>Micromonosporaceae</taxon>
        <taxon>Salinispora</taxon>
    </lineage>
</organism>
<dbReference type="PANTHER" id="PTHR33154:SF15">
    <property type="entry name" value="REGULATORY PROTEIN ARSR"/>
    <property type="match status" value="1"/>
</dbReference>
<accession>A4X8J7</accession>
<keyword evidence="3" id="KW-0804">Transcription</keyword>
<dbReference type="EMBL" id="CP000667">
    <property type="protein sequence ID" value="ABP55197.1"/>
    <property type="molecule type" value="Genomic_DNA"/>
</dbReference>
<keyword evidence="1" id="KW-0805">Transcription regulation</keyword>
<dbReference type="GO" id="GO:0003700">
    <property type="term" value="F:DNA-binding transcription factor activity"/>
    <property type="evidence" value="ECO:0007669"/>
    <property type="project" value="InterPro"/>
</dbReference>
<dbReference type="CDD" id="cd00090">
    <property type="entry name" value="HTH_ARSR"/>
    <property type="match status" value="1"/>
</dbReference>
<sequence>MERSWGPWLPLNRLVQKFAQNFLSEYYGCMAPESNRRLKSVAELRMFAHPLRLRLFYALTAEREATASRLAELVDESLSLVSYHLRELATHGLIEEAPRRSGDRRERWWRKTHEGFSFAGSEFAGDPQARGVAVTAKRQMLAHQVSRLERWIDEDHAWGEAWTDASFSSESLFRLTAAELAELSAELTTVVQKWAERGRVSAEGRPDEPGREHVLMFIHAFPFQL</sequence>
<protein>
    <submittedName>
        <fullName evidence="5">Transcriptional regulator, ArsR family</fullName>
    </submittedName>
</protein>
<dbReference type="SUPFAM" id="SSF46785">
    <property type="entry name" value="Winged helix' DNA-binding domain"/>
    <property type="match status" value="1"/>
</dbReference>
<dbReference type="GO" id="GO:0003677">
    <property type="term" value="F:DNA binding"/>
    <property type="evidence" value="ECO:0007669"/>
    <property type="project" value="UniProtKB-KW"/>
</dbReference>
<dbReference type="PANTHER" id="PTHR33154">
    <property type="entry name" value="TRANSCRIPTIONAL REGULATOR, ARSR FAMILY"/>
    <property type="match status" value="1"/>
</dbReference>
<dbReference type="Proteomes" id="UP000000235">
    <property type="component" value="Chromosome"/>
</dbReference>
<dbReference type="SMART" id="SM00418">
    <property type="entry name" value="HTH_ARSR"/>
    <property type="match status" value="1"/>
</dbReference>
<evidence type="ECO:0000256" key="1">
    <source>
        <dbReference type="ARBA" id="ARBA00023015"/>
    </source>
</evidence>
<dbReference type="HOGENOM" id="CLU_087580_2_1_11"/>
<dbReference type="InterPro" id="IPR001845">
    <property type="entry name" value="HTH_ArsR_DNA-bd_dom"/>
</dbReference>
<dbReference type="Pfam" id="PF12840">
    <property type="entry name" value="HTH_20"/>
    <property type="match status" value="1"/>
</dbReference>
<evidence type="ECO:0000256" key="3">
    <source>
        <dbReference type="ARBA" id="ARBA00023163"/>
    </source>
</evidence>
<keyword evidence="6" id="KW-1185">Reference proteome</keyword>
<dbReference type="AlphaFoldDB" id="A4X8J7"/>
<dbReference type="InterPro" id="IPR036388">
    <property type="entry name" value="WH-like_DNA-bd_sf"/>
</dbReference>
<dbReference type="STRING" id="369723.Strop_2755"/>
<reference evidence="6" key="1">
    <citation type="journal article" date="2007" name="Proc. Natl. Acad. Sci. U.S.A.">
        <title>Genome sequencing reveals complex secondary metabolome in the marine actinomycete Salinispora tropica.</title>
        <authorList>
            <person name="Udwary D.W."/>
            <person name="Zeigler L."/>
            <person name="Asolkar R.N."/>
            <person name="Singan V."/>
            <person name="Lapidus A."/>
            <person name="Fenical W."/>
            <person name="Jensen P.R."/>
            <person name="Moore B.S."/>
        </authorList>
    </citation>
    <scope>NUCLEOTIDE SEQUENCE [LARGE SCALE GENOMIC DNA]</scope>
    <source>
        <strain evidence="6">ATCC BAA-916 / DSM 44818 / CNB-440</strain>
    </source>
</reference>
<dbReference type="Gene3D" id="1.10.10.10">
    <property type="entry name" value="Winged helix-like DNA-binding domain superfamily/Winged helix DNA-binding domain"/>
    <property type="match status" value="1"/>
</dbReference>
<dbReference type="eggNOG" id="COG0640">
    <property type="taxonomic scope" value="Bacteria"/>
</dbReference>
<keyword evidence="2" id="KW-0238">DNA-binding</keyword>
<proteinExistence type="predicted"/>
<evidence type="ECO:0000313" key="6">
    <source>
        <dbReference type="Proteomes" id="UP000000235"/>
    </source>
</evidence>